<keyword evidence="3" id="KW-1185">Reference proteome</keyword>
<dbReference type="eggNOG" id="ENOG50343UX">
    <property type="taxonomic scope" value="Bacteria"/>
</dbReference>
<sequence>MKIINNQSIAKPLSKTLLVITISFFALTACKTDNKKEEISIPQIEKLEIQVLEDKVISPEKDAYKKLTSNYELYGKWIISNSVDKKGYVYEIYKKGDEYIGVITKGDYTMENLNKKGNDYFIEENNYGEFYRIDKKMNMTLFDRDGDLTSTGYSAKKVD</sequence>
<dbReference type="AlphaFoldDB" id="G2EDC9"/>
<name>G2EDC9_9FLAO</name>
<accession>G2EDC9</accession>
<evidence type="ECO:0000313" key="2">
    <source>
        <dbReference type="EMBL" id="EGV43582.2"/>
    </source>
</evidence>
<feature type="signal peptide" evidence="1">
    <location>
        <begin position="1"/>
        <end position="28"/>
    </location>
</feature>
<feature type="chain" id="PRO_5020288867" description="Lipocalin-like domain-containing protein" evidence="1">
    <location>
        <begin position="29"/>
        <end position="159"/>
    </location>
</feature>
<gene>
    <name evidence="2" type="ORF">BZARG_2861</name>
</gene>
<evidence type="ECO:0000256" key="1">
    <source>
        <dbReference type="SAM" id="SignalP"/>
    </source>
</evidence>
<protein>
    <recommendedName>
        <fullName evidence="4">Lipocalin-like domain-containing protein</fullName>
    </recommendedName>
</protein>
<organism evidence="2 3">
    <name type="scientific">Bizionia argentinensis JUB59</name>
    <dbReference type="NCBI Taxonomy" id="1046627"/>
    <lineage>
        <taxon>Bacteria</taxon>
        <taxon>Pseudomonadati</taxon>
        <taxon>Bacteroidota</taxon>
        <taxon>Flavobacteriia</taxon>
        <taxon>Flavobacteriales</taxon>
        <taxon>Flavobacteriaceae</taxon>
        <taxon>Bizionia</taxon>
    </lineage>
</organism>
<dbReference type="STRING" id="1046627.BZARG_2861"/>
<evidence type="ECO:0008006" key="4">
    <source>
        <dbReference type="Google" id="ProtNLM"/>
    </source>
</evidence>
<dbReference type="Proteomes" id="UP000003730">
    <property type="component" value="Unassembled WGS sequence"/>
</dbReference>
<proteinExistence type="predicted"/>
<comment type="caution">
    <text evidence="2">The sequence shown here is derived from an EMBL/GenBank/DDBJ whole genome shotgun (WGS) entry which is preliminary data.</text>
</comment>
<dbReference type="PROSITE" id="PS51257">
    <property type="entry name" value="PROKAR_LIPOPROTEIN"/>
    <property type="match status" value="1"/>
</dbReference>
<reference evidence="2 3" key="1">
    <citation type="journal article" date="2008" name="Int. J. Syst. Evol. Microbiol.">
        <title>Bizionia argentinensis sp. nov., isolated from surface marine water in Antarctica.</title>
        <authorList>
            <person name="Bercovich A."/>
            <person name="Vazquez S.C."/>
            <person name="Yankilevich P."/>
            <person name="Coria S.H."/>
            <person name="Foti M."/>
            <person name="Hernandez E."/>
            <person name="Vidal A."/>
            <person name="Ruberto L."/>
            <person name="Melo C."/>
            <person name="Marenssi S."/>
            <person name="Criscuolo M."/>
            <person name="Memoli M."/>
            <person name="Arguelles M."/>
            <person name="Mac Cormack W.P."/>
        </authorList>
    </citation>
    <scope>NUCLEOTIDE SEQUENCE [LARGE SCALE GENOMIC DNA]</scope>
    <source>
        <strain evidence="2 3">JUB59</strain>
    </source>
</reference>
<dbReference type="EMBL" id="AFXZ01000024">
    <property type="protein sequence ID" value="EGV43582.2"/>
    <property type="molecule type" value="Genomic_DNA"/>
</dbReference>
<dbReference type="RefSeq" id="WP_040288181.1">
    <property type="nucleotide sequence ID" value="NZ_AFXZ01000024.1"/>
</dbReference>
<dbReference type="OrthoDB" id="1448696at2"/>
<evidence type="ECO:0000313" key="3">
    <source>
        <dbReference type="Proteomes" id="UP000003730"/>
    </source>
</evidence>
<keyword evidence="1" id="KW-0732">Signal</keyword>